<sequence>MDFSSNTNKPSKILVGISLDVEESKELISWAIRVLANPNDTIIAQHIVVAIEKSKRFGDQRKEEKSKRFGDQRKEEEKSKRFGDQRKEESKKWQSISKNQTQIRKAKAFVISMMGEFTKTCQYKQVGLEARVGFSSNPGEV</sequence>
<feature type="region of interest" description="Disordered" evidence="1">
    <location>
        <begin position="56"/>
        <end position="101"/>
    </location>
</feature>
<dbReference type="AlphaFoldDB" id="A0A9J5VZZ8"/>
<keyword evidence="3" id="KW-1185">Reference proteome</keyword>
<evidence type="ECO:0000313" key="3">
    <source>
        <dbReference type="Proteomes" id="UP000824120"/>
    </source>
</evidence>
<protein>
    <submittedName>
        <fullName evidence="2">Uncharacterized protein</fullName>
    </submittedName>
</protein>
<organism evidence="2 3">
    <name type="scientific">Solanum commersonii</name>
    <name type="common">Commerson's wild potato</name>
    <name type="synonym">Commerson's nightshade</name>
    <dbReference type="NCBI Taxonomy" id="4109"/>
    <lineage>
        <taxon>Eukaryota</taxon>
        <taxon>Viridiplantae</taxon>
        <taxon>Streptophyta</taxon>
        <taxon>Embryophyta</taxon>
        <taxon>Tracheophyta</taxon>
        <taxon>Spermatophyta</taxon>
        <taxon>Magnoliopsida</taxon>
        <taxon>eudicotyledons</taxon>
        <taxon>Gunneridae</taxon>
        <taxon>Pentapetalae</taxon>
        <taxon>asterids</taxon>
        <taxon>lamiids</taxon>
        <taxon>Solanales</taxon>
        <taxon>Solanaceae</taxon>
        <taxon>Solanoideae</taxon>
        <taxon>Solaneae</taxon>
        <taxon>Solanum</taxon>
    </lineage>
</organism>
<reference evidence="2" key="1">
    <citation type="submission" date="2020-09" db="EMBL/GenBank/DDBJ databases">
        <title>De no assembly of potato wild relative species, Solanum commersonii.</title>
        <authorList>
            <person name="Cho K."/>
        </authorList>
    </citation>
    <scope>NUCLEOTIDE SEQUENCE</scope>
    <source>
        <strain evidence="2">LZ3.2</strain>
        <tissue evidence="2">Leaf</tissue>
    </source>
</reference>
<comment type="caution">
    <text evidence="2">The sequence shown here is derived from an EMBL/GenBank/DDBJ whole genome shotgun (WGS) entry which is preliminary data.</text>
</comment>
<name>A0A9J5VZZ8_SOLCO</name>
<dbReference type="Proteomes" id="UP000824120">
    <property type="component" value="Unassembled WGS sequence"/>
</dbReference>
<accession>A0A9J5VZZ8</accession>
<evidence type="ECO:0000256" key="1">
    <source>
        <dbReference type="SAM" id="MobiDB-lite"/>
    </source>
</evidence>
<feature type="compositionally biased region" description="Basic and acidic residues" evidence="1">
    <location>
        <begin position="56"/>
        <end position="92"/>
    </location>
</feature>
<proteinExistence type="predicted"/>
<dbReference type="OrthoDB" id="4062651at2759"/>
<gene>
    <name evidence="2" type="ORF">H5410_064265</name>
</gene>
<dbReference type="EMBL" id="JACXVP010000059">
    <property type="protein sequence ID" value="KAG5568720.1"/>
    <property type="molecule type" value="Genomic_DNA"/>
</dbReference>
<evidence type="ECO:0000313" key="2">
    <source>
        <dbReference type="EMBL" id="KAG5568720.1"/>
    </source>
</evidence>